<evidence type="ECO:0000259" key="7">
    <source>
        <dbReference type="Pfam" id="PF00534"/>
    </source>
</evidence>
<dbReference type="Pfam" id="PF00534">
    <property type="entry name" value="Glycos_transf_1"/>
    <property type="match status" value="1"/>
</dbReference>
<proteinExistence type="inferred from homology"/>
<gene>
    <name evidence="9" type="ORF">NLK58_19980</name>
</gene>
<dbReference type="SUPFAM" id="SSF53756">
    <property type="entry name" value="UDP-Glycosyltransferase/glycogen phosphorylase"/>
    <property type="match status" value="1"/>
</dbReference>
<evidence type="ECO:0000256" key="3">
    <source>
        <dbReference type="ARBA" id="ARBA00022679"/>
    </source>
</evidence>
<evidence type="ECO:0000256" key="5">
    <source>
        <dbReference type="ARBA" id="ARBA00044539"/>
    </source>
</evidence>
<dbReference type="InterPro" id="IPR022701">
    <property type="entry name" value="QTMAN_N"/>
</dbReference>
<accession>A0ABZ2W1U4</accession>
<dbReference type="EC" id="2.4.1.110" evidence="4"/>
<evidence type="ECO:0000256" key="2">
    <source>
        <dbReference type="ARBA" id="ARBA00022676"/>
    </source>
</evidence>
<dbReference type="InterPro" id="IPR051862">
    <property type="entry name" value="GT-like_domain_containing_1"/>
</dbReference>
<comment type="catalytic activity">
    <reaction evidence="6">
        <text>queuosine(34) in tRNA(Asp) + GDP-alpha-D-mannose = O-4''-alpha-D-mannosylqueuosine(34) in tRNA(Asp) + GDP + H(+)</text>
        <dbReference type="Rhea" id="RHEA:12885"/>
        <dbReference type="Rhea" id="RHEA-COMP:18572"/>
        <dbReference type="Rhea" id="RHEA-COMP:18581"/>
        <dbReference type="ChEBI" id="CHEBI:15378"/>
        <dbReference type="ChEBI" id="CHEBI:57527"/>
        <dbReference type="ChEBI" id="CHEBI:58189"/>
        <dbReference type="ChEBI" id="CHEBI:194431"/>
        <dbReference type="ChEBI" id="CHEBI:194442"/>
        <dbReference type="EC" id="2.4.1.110"/>
    </reaction>
    <physiologicalReaction direction="left-to-right" evidence="6">
        <dbReference type="Rhea" id="RHEA:12886"/>
    </physiologicalReaction>
</comment>
<name>A0ABZ2W1U4_9GAMM</name>
<dbReference type="Proteomes" id="UP001475781">
    <property type="component" value="Chromosome"/>
</dbReference>
<organism evidence="9 10">
    <name type="scientific">Marinobacter metalliresistant</name>
    <dbReference type="NCBI Taxonomy" id="2961995"/>
    <lineage>
        <taxon>Bacteria</taxon>
        <taxon>Pseudomonadati</taxon>
        <taxon>Pseudomonadota</taxon>
        <taxon>Gammaproteobacteria</taxon>
        <taxon>Pseudomonadales</taxon>
        <taxon>Marinobacteraceae</taxon>
        <taxon>Marinobacter</taxon>
    </lineage>
</organism>
<dbReference type="Gene3D" id="3.40.50.2000">
    <property type="entry name" value="Glycogen Phosphorylase B"/>
    <property type="match status" value="1"/>
</dbReference>
<evidence type="ECO:0000256" key="1">
    <source>
        <dbReference type="ARBA" id="ARBA00009481"/>
    </source>
</evidence>
<evidence type="ECO:0000313" key="9">
    <source>
        <dbReference type="EMBL" id="WZF88550.1"/>
    </source>
</evidence>
<dbReference type="Pfam" id="PF12038">
    <property type="entry name" value="QTMAN_N"/>
    <property type="match status" value="1"/>
</dbReference>
<dbReference type="RefSeq" id="WP_117620048.1">
    <property type="nucleotide sequence ID" value="NZ_CP101118.1"/>
</dbReference>
<feature type="domain" description="Glycosyl transferase family 1" evidence="7">
    <location>
        <begin position="201"/>
        <end position="343"/>
    </location>
</feature>
<comment type="similarity">
    <text evidence="1">Belongs to the glycosyltransferase group 1 family. Glycosyltransferase 4 subfamily.</text>
</comment>
<evidence type="ECO:0000256" key="6">
    <source>
        <dbReference type="ARBA" id="ARBA00048439"/>
    </source>
</evidence>
<keyword evidence="2" id="KW-0328">Glycosyltransferase</keyword>
<dbReference type="PANTHER" id="PTHR13615">
    <property type="entry name" value="GLYCOSYLTRANSFERASE-LIKE 1"/>
    <property type="match status" value="1"/>
</dbReference>
<evidence type="ECO:0000259" key="8">
    <source>
        <dbReference type="Pfam" id="PF12038"/>
    </source>
</evidence>
<sequence length="373" mass="42275">MPEHTATNRPRILLLSAYDAGSHRRWREQLVATHPEFDWHTLALPPRFFQWRIRGNALSWFREPLLQESWDLLLVTSMVDLASLRGIHPHLAATPAILYMHENQFAYPDSGNQHSSAEPKMVNLYSVVAADTVLFNSDWNRRSFLEQAQAFLDKLPDGVPEGLIRTIDEKSRVLPVPVEDSLFAGDHCGVDRQCPHLVWNHRWEYDKGPDRLLLLLDALVARGQPFRISVVGEQFRNAPEAFRLIEQRHSERLVNFGFMASRDDYNRLLRQADVAVSTALHDFQGLAMLEAMASGCLALAPDRLAYPEYVPRNQRYPSHPGEPEAEALAAADRLAELLANPPLPSCPGEWRVSSLATRYGDIIRATLEKHGVS</sequence>
<dbReference type="CDD" id="cd01635">
    <property type="entry name" value="Glycosyltransferase_GTB-type"/>
    <property type="match status" value="1"/>
</dbReference>
<dbReference type="EMBL" id="CP101118">
    <property type="protein sequence ID" value="WZF88550.1"/>
    <property type="molecule type" value="Genomic_DNA"/>
</dbReference>
<evidence type="ECO:0000313" key="10">
    <source>
        <dbReference type="Proteomes" id="UP001475781"/>
    </source>
</evidence>
<keyword evidence="3" id="KW-0808">Transferase</keyword>
<keyword evidence="10" id="KW-1185">Reference proteome</keyword>
<reference evidence="9 10" key="1">
    <citation type="submission" date="2022-07" db="EMBL/GenBank/DDBJ databases">
        <title>A copper resistant bacterium isolated from sediment samples of deep sea hydrothermal areas.</title>
        <authorList>
            <person name="Zeng X."/>
        </authorList>
    </citation>
    <scope>NUCLEOTIDE SEQUENCE [LARGE SCALE GENOMIC DNA]</scope>
    <source>
        <strain evidence="10">CuT 6</strain>
    </source>
</reference>
<feature type="domain" description="tRNA-queuosine alpha-mannosyltransferase N-terminal" evidence="8">
    <location>
        <begin position="11"/>
        <end position="178"/>
    </location>
</feature>
<dbReference type="PANTHER" id="PTHR13615:SF3">
    <property type="entry name" value="GLYCOSYLTRANSFERASE-LIKE DOMAIN-CONTAINING PROTEIN 1"/>
    <property type="match status" value="1"/>
</dbReference>
<dbReference type="InterPro" id="IPR001296">
    <property type="entry name" value="Glyco_trans_1"/>
</dbReference>
<evidence type="ECO:0000256" key="4">
    <source>
        <dbReference type="ARBA" id="ARBA00044517"/>
    </source>
</evidence>
<protein>
    <recommendedName>
        <fullName evidence="5">tRNA-queuosine alpha-mannosyltransferase</fullName>
        <ecNumber evidence="4">2.4.1.110</ecNumber>
    </recommendedName>
</protein>